<proteinExistence type="predicted"/>
<feature type="compositionally biased region" description="Polar residues" evidence="1">
    <location>
        <begin position="407"/>
        <end position="425"/>
    </location>
</feature>
<accession>A0A6C0H4V7</accession>
<reference evidence="2" key="1">
    <citation type="journal article" date="2020" name="Nature">
        <title>Giant virus diversity and host interactions through global metagenomics.</title>
        <authorList>
            <person name="Schulz F."/>
            <person name="Roux S."/>
            <person name="Paez-Espino D."/>
            <person name="Jungbluth S."/>
            <person name="Walsh D.A."/>
            <person name="Denef V.J."/>
            <person name="McMahon K.D."/>
            <person name="Konstantinidis K.T."/>
            <person name="Eloe-Fadrosh E.A."/>
            <person name="Kyrpides N.C."/>
            <person name="Woyke T."/>
        </authorList>
    </citation>
    <scope>NUCLEOTIDE SEQUENCE</scope>
    <source>
        <strain evidence="2">GVMAG-M-3300023179-62</strain>
    </source>
</reference>
<name>A0A6C0H4V7_9ZZZZ</name>
<protein>
    <submittedName>
        <fullName evidence="2">Uncharacterized protein</fullName>
    </submittedName>
</protein>
<evidence type="ECO:0000313" key="2">
    <source>
        <dbReference type="EMBL" id="QHT75053.1"/>
    </source>
</evidence>
<dbReference type="AlphaFoldDB" id="A0A6C0H4V7"/>
<evidence type="ECO:0000256" key="1">
    <source>
        <dbReference type="SAM" id="MobiDB-lite"/>
    </source>
</evidence>
<feature type="region of interest" description="Disordered" evidence="1">
    <location>
        <begin position="407"/>
        <end position="426"/>
    </location>
</feature>
<sequence length="486" mass="54336">MSAGGLSYSGLVNHGKVSLPSVESWGENMNILRDPPKSITTRRIEKVGQTSSVTQMIDESDGRVSEAIQLYARGVNPSVSVSYNNYGNNGGQRYGGITEGGQQVAKLPYRIMRDGSFRPPVLLQEDLLPLSRIPRSRTSASSNAGFTDFSRKMRSCGTAENTREVKTNTLKTFVRPTAVYKIESQAQKPFEVKYVIQPSIKNSASSGMRTMDITQKYTGKPTKEIINDLLHAKAQSNVSDVRHIDNNEFYSERYLQNSLVHPVTSNISSIMHNTDNNELETGRFLQNNLLPSAGSNISSVGYLAENELNTGKFIQETLPHHVISNASSKAHHTFIDDIIDLSDMPVRNQIMHYRIDAPISGVEQTKYFHDDLALSRTLPNFKATTNIGDVNVYKRTEYDNQIELQRNNPATSCESNPNSYGNSDISSREARLAPKISAGGYSIPVQIPMKEREHIYFTQESEKAKMNRFVLENMNGRYDKANPFMN</sequence>
<organism evidence="2">
    <name type="scientific">viral metagenome</name>
    <dbReference type="NCBI Taxonomy" id="1070528"/>
    <lineage>
        <taxon>unclassified sequences</taxon>
        <taxon>metagenomes</taxon>
        <taxon>organismal metagenomes</taxon>
    </lineage>
</organism>
<dbReference type="EMBL" id="MN739862">
    <property type="protein sequence ID" value="QHT75053.1"/>
    <property type="molecule type" value="Genomic_DNA"/>
</dbReference>